<keyword evidence="7 10" id="KW-1133">Transmembrane helix</keyword>
<dbReference type="SUPFAM" id="SSF90123">
    <property type="entry name" value="ABC transporter transmembrane region"/>
    <property type="match status" value="2"/>
</dbReference>
<proteinExistence type="predicted"/>
<dbReference type="GO" id="GO:0005524">
    <property type="term" value="F:ATP binding"/>
    <property type="evidence" value="ECO:0007669"/>
    <property type="project" value="UniProtKB-KW"/>
</dbReference>
<dbReference type="SUPFAM" id="SSF52540">
    <property type="entry name" value="P-loop containing nucleoside triphosphate hydrolases"/>
    <property type="match status" value="2"/>
</dbReference>
<feature type="domain" description="ABC transmembrane type-1" evidence="12">
    <location>
        <begin position="331"/>
        <end position="646"/>
    </location>
</feature>
<protein>
    <recommendedName>
        <fullName evidence="15">P-loop containing nucleoside triphosphate hydrolase protein</fullName>
    </recommendedName>
</protein>
<dbReference type="FunFam" id="3.40.50.300:FF:000163">
    <property type="entry name" value="Multidrug resistance-associated protein member 4"/>
    <property type="match status" value="1"/>
</dbReference>
<dbReference type="InterPro" id="IPR044726">
    <property type="entry name" value="ABCC_6TM_D2"/>
</dbReference>
<feature type="transmembrane region" description="Helical" evidence="10">
    <location>
        <begin position="576"/>
        <end position="603"/>
    </location>
</feature>
<organism evidence="13 14">
    <name type="scientific">Entomortierella parvispora</name>
    <dbReference type="NCBI Taxonomy" id="205924"/>
    <lineage>
        <taxon>Eukaryota</taxon>
        <taxon>Fungi</taxon>
        <taxon>Fungi incertae sedis</taxon>
        <taxon>Mucoromycota</taxon>
        <taxon>Mortierellomycotina</taxon>
        <taxon>Mortierellomycetes</taxon>
        <taxon>Mortierellales</taxon>
        <taxon>Mortierellaceae</taxon>
        <taxon>Entomortierella</taxon>
    </lineage>
</organism>
<dbReference type="EMBL" id="BQFW01000013">
    <property type="protein sequence ID" value="GJJ77404.1"/>
    <property type="molecule type" value="Genomic_DNA"/>
</dbReference>
<dbReference type="FunFam" id="3.40.50.300:FF:000997">
    <property type="entry name" value="Multidrug resistance-associated protein 1"/>
    <property type="match status" value="1"/>
</dbReference>
<dbReference type="OrthoDB" id="6500128at2759"/>
<dbReference type="Gene3D" id="1.20.1560.10">
    <property type="entry name" value="ABC transporter type 1, transmembrane domain"/>
    <property type="match status" value="2"/>
</dbReference>
<reference evidence="13" key="1">
    <citation type="submission" date="2021-11" db="EMBL/GenBank/DDBJ databases">
        <authorList>
            <person name="Herlambang A."/>
            <person name="Guo Y."/>
            <person name="Takashima Y."/>
            <person name="Nishizawa T."/>
        </authorList>
    </citation>
    <scope>NUCLEOTIDE SEQUENCE</scope>
    <source>
        <strain evidence="13">E1425</strain>
    </source>
</reference>
<comment type="caution">
    <text evidence="13">The sequence shown here is derived from an EMBL/GenBank/DDBJ whole genome shotgun (WGS) entry which is preliminary data.</text>
</comment>
<keyword evidence="5" id="KW-0547">Nucleotide-binding</keyword>
<evidence type="ECO:0000256" key="3">
    <source>
        <dbReference type="ARBA" id="ARBA00022692"/>
    </source>
</evidence>
<feature type="domain" description="ABC transporter" evidence="11">
    <location>
        <begin position="1372"/>
        <end position="1633"/>
    </location>
</feature>
<dbReference type="InterPro" id="IPR017871">
    <property type="entry name" value="ABC_transporter-like_CS"/>
</dbReference>
<feature type="region of interest" description="Disordered" evidence="9">
    <location>
        <begin position="952"/>
        <end position="1002"/>
    </location>
</feature>
<dbReference type="InterPro" id="IPR050173">
    <property type="entry name" value="ABC_transporter_C-like"/>
</dbReference>
<dbReference type="CDD" id="cd18580">
    <property type="entry name" value="ABC_6TM_ABCC_D2"/>
    <property type="match status" value="1"/>
</dbReference>
<dbReference type="CDD" id="cd18579">
    <property type="entry name" value="ABC_6TM_ABCC_D1"/>
    <property type="match status" value="1"/>
</dbReference>
<dbReference type="GO" id="GO:0016887">
    <property type="term" value="F:ATP hydrolysis activity"/>
    <property type="evidence" value="ECO:0007669"/>
    <property type="project" value="InterPro"/>
</dbReference>
<feature type="transmembrane region" description="Helical" evidence="10">
    <location>
        <begin position="498"/>
        <end position="516"/>
    </location>
</feature>
<evidence type="ECO:0000256" key="6">
    <source>
        <dbReference type="ARBA" id="ARBA00022840"/>
    </source>
</evidence>
<evidence type="ECO:0000313" key="13">
    <source>
        <dbReference type="EMBL" id="GJJ77404.1"/>
    </source>
</evidence>
<dbReference type="GO" id="GO:0016020">
    <property type="term" value="C:membrane"/>
    <property type="evidence" value="ECO:0007669"/>
    <property type="project" value="UniProtKB-SubCell"/>
</dbReference>
<dbReference type="InterPro" id="IPR036640">
    <property type="entry name" value="ABC1_TM_sf"/>
</dbReference>
<dbReference type="InterPro" id="IPR003439">
    <property type="entry name" value="ABC_transporter-like_ATP-bd"/>
</dbReference>
<name>A0A9P3HIK4_9FUNG</name>
<dbReference type="Gene3D" id="3.40.50.300">
    <property type="entry name" value="P-loop containing nucleotide triphosphate hydrolases"/>
    <property type="match status" value="2"/>
</dbReference>
<dbReference type="CDD" id="cd03244">
    <property type="entry name" value="ABCC_MRP_domain2"/>
    <property type="match status" value="1"/>
</dbReference>
<dbReference type="GO" id="GO:0140359">
    <property type="term" value="F:ABC-type transporter activity"/>
    <property type="evidence" value="ECO:0007669"/>
    <property type="project" value="InterPro"/>
</dbReference>
<feature type="region of interest" description="Disordered" evidence="9">
    <location>
        <begin position="416"/>
        <end position="455"/>
    </location>
</feature>
<dbReference type="Pfam" id="PF00664">
    <property type="entry name" value="ABC_membrane"/>
    <property type="match status" value="2"/>
</dbReference>
<keyword evidence="3 10" id="KW-0812">Transmembrane</keyword>
<feature type="transmembrane region" description="Helical" evidence="10">
    <location>
        <begin position="124"/>
        <end position="143"/>
    </location>
</feature>
<feature type="domain" description="ABC transmembrane type-1" evidence="12">
    <location>
        <begin position="1037"/>
        <end position="1327"/>
    </location>
</feature>
<dbReference type="InterPro" id="IPR027417">
    <property type="entry name" value="P-loop_NTPase"/>
</dbReference>
<dbReference type="InterPro" id="IPR011527">
    <property type="entry name" value="ABC1_TM_dom"/>
</dbReference>
<dbReference type="InterPro" id="IPR056227">
    <property type="entry name" value="TMD0_ABC"/>
</dbReference>
<dbReference type="PROSITE" id="PS50929">
    <property type="entry name" value="ABC_TM1F"/>
    <property type="match status" value="2"/>
</dbReference>
<reference evidence="13" key="2">
    <citation type="journal article" date="2022" name="Microbiol. Resour. Announc.">
        <title>Whole-Genome Sequence of Entomortierella parvispora E1425, a Mucoromycotan Fungus Associated with Burkholderiaceae-Related Endosymbiotic Bacteria.</title>
        <authorList>
            <person name="Herlambang A."/>
            <person name="Guo Y."/>
            <person name="Takashima Y."/>
            <person name="Narisawa K."/>
            <person name="Ohta H."/>
            <person name="Nishizawa T."/>
        </authorList>
    </citation>
    <scope>NUCLEOTIDE SEQUENCE</scope>
    <source>
        <strain evidence="13">E1425</strain>
    </source>
</reference>
<dbReference type="InterPro" id="IPR044746">
    <property type="entry name" value="ABCC_6TM_D1"/>
</dbReference>
<evidence type="ECO:0000256" key="7">
    <source>
        <dbReference type="ARBA" id="ARBA00022989"/>
    </source>
</evidence>
<keyword evidence="2" id="KW-0813">Transport</keyword>
<dbReference type="PROSITE" id="PS00211">
    <property type="entry name" value="ABC_TRANSPORTER_1"/>
    <property type="match status" value="2"/>
</dbReference>
<feature type="transmembrane region" description="Helical" evidence="10">
    <location>
        <begin position="615"/>
        <end position="634"/>
    </location>
</feature>
<feature type="transmembrane region" description="Helical" evidence="10">
    <location>
        <begin position="188"/>
        <end position="208"/>
    </location>
</feature>
<feature type="transmembrane region" description="Helical" evidence="10">
    <location>
        <begin position="1168"/>
        <end position="1198"/>
    </location>
</feature>
<feature type="transmembrane region" description="Helical" evidence="10">
    <location>
        <begin position="1036"/>
        <end position="1061"/>
    </location>
</feature>
<evidence type="ECO:0000256" key="5">
    <source>
        <dbReference type="ARBA" id="ARBA00022741"/>
    </source>
</evidence>
<evidence type="ECO:0000259" key="11">
    <source>
        <dbReference type="PROSITE" id="PS50893"/>
    </source>
</evidence>
<keyword evidence="8 10" id="KW-0472">Membrane</keyword>
<dbReference type="InterPro" id="IPR003593">
    <property type="entry name" value="AAA+_ATPase"/>
</dbReference>
<dbReference type="SMART" id="SM00382">
    <property type="entry name" value="AAA"/>
    <property type="match status" value="2"/>
</dbReference>
<accession>A0A9P3HIK4</accession>
<feature type="compositionally biased region" description="Low complexity" evidence="9">
    <location>
        <begin position="432"/>
        <end position="453"/>
    </location>
</feature>
<evidence type="ECO:0008006" key="15">
    <source>
        <dbReference type="Google" id="ProtNLM"/>
    </source>
</evidence>
<evidence type="ECO:0000256" key="8">
    <source>
        <dbReference type="ARBA" id="ARBA00023136"/>
    </source>
</evidence>
<feature type="domain" description="ABC transporter" evidence="11">
    <location>
        <begin position="721"/>
        <end position="945"/>
    </location>
</feature>
<keyword evidence="14" id="KW-1185">Reference proteome</keyword>
<feature type="compositionally biased region" description="Low complexity" evidence="9">
    <location>
        <begin position="966"/>
        <end position="989"/>
    </location>
</feature>
<evidence type="ECO:0000256" key="4">
    <source>
        <dbReference type="ARBA" id="ARBA00022737"/>
    </source>
</evidence>
<feature type="transmembrane region" description="Helical" evidence="10">
    <location>
        <begin position="91"/>
        <end position="112"/>
    </location>
</feature>
<feature type="transmembrane region" description="Helical" evidence="10">
    <location>
        <begin position="155"/>
        <end position="176"/>
    </location>
</feature>
<evidence type="ECO:0000256" key="1">
    <source>
        <dbReference type="ARBA" id="ARBA00004141"/>
    </source>
</evidence>
<dbReference type="Proteomes" id="UP000827284">
    <property type="component" value="Unassembled WGS sequence"/>
</dbReference>
<feature type="transmembrane region" description="Helical" evidence="10">
    <location>
        <begin position="1081"/>
        <end position="1109"/>
    </location>
</feature>
<keyword evidence="4" id="KW-0677">Repeat</keyword>
<comment type="subcellular location">
    <subcellularLocation>
        <location evidence="1">Membrane</location>
        <topology evidence="1">Multi-pass membrane protein</topology>
    </subcellularLocation>
</comment>
<dbReference type="FunFam" id="1.20.1560.10:FF:000013">
    <property type="entry name" value="ABC transporter C family member 2"/>
    <property type="match status" value="1"/>
</dbReference>
<dbReference type="CDD" id="cd03250">
    <property type="entry name" value="ABCC_MRP_domain1"/>
    <property type="match status" value="1"/>
</dbReference>
<gene>
    <name evidence="13" type="ORF">EMPS_09763</name>
</gene>
<keyword evidence="6" id="KW-0067">ATP-binding</keyword>
<evidence type="ECO:0000256" key="9">
    <source>
        <dbReference type="SAM" id="MobiDB-lite"/>
    </source>
</evidence>
<feature type="transmembrane region" description="Helical" evidence="10">
    <location>
        <begin position="366"/>
        <end position="388"/>
    </location>
</feature>
<evidence type="ECO:0000313" key="14">
    <source>
        <dbReference type="Proteomes" id="UP000827284"/>
    </source>
</evidence>
<dbReference type="PANTHER" id="PTHR24223">
    <property type="entry name" value="ATP-BINDING CASSETTE SUB-FAMILY C"/>
    <property type="match status" value="1"/>
</dbReference>
<dbReference type="PROSITE" id="PS50893">
    <property type="entry name" value="ABC_TRANSPORTER_2"/>
    <property type="match status" value="2"/>
</dbReference>
<dbReference type="Pfam" id="PF00005">
    <property type="entry name" value="ABC_tran"/>
    <property type="match status" value="2"/>
</dbReference>
<evidence type="ECO:0000256" key="2">
    <source>
        <dbReference type="ARBA" id="ARBA00022448"/>
    </source>
</evidence>
<evidence type="ECO:0000256" key="10">
    <source>
        <dbReference type="SAM" id="Phobius"/>
    </source>
</evidence>
<sequence>MMAQQRPFLTRPDFSFPDPWPALIGKGPGLLSCPPPEGWGPASHDRFGFTLCFEFSILFGALSALATISLVGRLIYFRKYGQAHGYGRTRWIYWPTQACMAMAAMCALLLAATNYDAQTSLLPSLGYFSIALTWSLALFVNYYEHLCTIRSSDLLFSLYLLFLTSVLVHIRTIYLLATVASIEGPSAIGWPLLTLAGALLLGVVVEAWPRGGTLVQKRAMAEGASDYEKANTLSRCTFHFQQPIIFLSMKKGTLTPKDIADQLPEYLKSKNGRLQTVWDHALSSWKLANKRRGQSSTELESTGPSLFWVILKAESVNFGPLVLTRILRPSATFAVPVILSLLLEYLQDIRVQPTNPGEEKEMPSLSYGLFLAVGMFLMTLASAIMMVLNRDQTISLSLHTRSQLVSLIYQKSLRLSPGARQQHQQQDKTKGKTGNTATTGANGLPPSKPSSSPVTSITNLMSVDAERWDEGFIFLSMWISFPIEIGSSLWLLYKLLGWSTVAGLAVMAGLTPIQVYRAKLAARLQRLKLGQMDGRTRATTEALSAIKVVKLYSWESAFLKRILGYRNRELYELRRIGMVAAVSSFLYVSSTLVICLVTLSVYATWGGPNFTPGELTPQVVFVSMALFAMLRIPISSLSEAISVTMNLFVSTKRIQDFLLLEEIDPKAVERVPDNDPKQPREIVVALTDAWFSWSRQPDNAAGVDREEESADENSRLLSSVDRAGDESDAVAHNFKPTLQNINLKVARHQLMAIIGTVGAGKSSLLNAVIGEMYKLHGHVRVKGSIAYVPQQPWILNMSLRDNILFGMPFNQERYQSIVFACGLEPDIALLPAGDATEIGERGINLSGGQKQRVSMARAAYQDADIYLLDEPLSAVDAHVDQHIWKELIGPEGLLRNKTRLLVTHGIHHLKEMDQISVVKGGQIVESGSYDSLMAQERMFSKLIMEYAVEHRRKRRGSRQTEDQDGSDSIISDESSTAESSEGASDINESPPRKPKKPSEVEKDNKAGLVVAEKIQDGAVSWNVLMTYIRAMSYKSFFLMVLLLVLSQVFLVGTNLWLKYWINVNERYKERGEAGPPPPSLGVFLSIFTLLTLGYVLTCIAMMWTIYVVARIRASERLHKVLLERVLRLPAAFFDTTPLGRILNRFSGDIANVDSRIPSKLYETWNSTIGVLGAMAVVAVTTPIFLVVLPFLIVAFGIIQQYYAVASRSCRRIESVAKSPIFQQFTESLGGLSSIRAMQVQDRFSQDNRAKIDHHTNASVTFTRCVRWMECRTQIMSSFLILMTTLWFVLAKPRGSVDASTAGLALSFAMSISNSMIWTVRNYCDLLNQLVAVERIHEYTELRTEAPLDTEEAGGSSETLKALRTGWPTLGRIKFDHYSTRYREGLDLVLRDISFEVKPAEKVAIVGRTGAGKSSLTLALFRMIEAADSYWARATDNTSHLLPGDTTFAPQALPQGKIEIDGIDISTLGLRDLRQHLSIIPQEPTLFAGTVRENLDPFSECSDMDLWESLERAHLKEYIVSLEGGLSFMVAPQGENFSVGQRSLICLARALLRKSRILILDEATAAVDVQTDELIQRTIRKEFTDRTVLTIAHRIKTIMDSDRILVLDQGHVLEYDTPEVLLKDRESMFYKLAEQAGEV</sequence>
<dbReference type="Pfam" id="PF24357">
    <property type="entry name" value="TMD0_ABC"/>
    <property type="match status" value="1"/>
</dbReference>
<feature type="transmembrane region" description="Helical" evidence="10">
    <location>
        <begin position="47"/>
        <end position="71"/>
    </location>
</feature>
<evidence type="ECO:0000259" key="12">
    <source>
        <dbReference type="PROSITE" id="PS50929"/>
    </source>
</evidence>